<reference evidence="2" key="1">
    <citation type="submission" date="2023-08" db="EMBL/GenBank/DDBJ databases">
        <title>A de novo genome assembly of Solanum verrucosum Schlechtendal, a Mexican diploid species geographically isolated from the other diploid A-genome species in potato relatives.</title>
        <authorList>
            <person name="Hosaka K."/>
        </authorList>
    </citation>
    <scope>NUCLEOTIDE SEQUENCE</scope>
    <source>
        <tissue evidence="2">Young leaves</tissue>
    </source>
</reference>
<dbReference type="EMBL" id="CP133614">
    <property type="protein sequence ID" value="WMV19358.1"/>
    <property type="molecule type" value="Genomic_DNA"/>
</dbReference>
<dbReference type="InterPro" id="IPR026960">
    <property type="entry name" value="RVT-Znf"/>
</dbReference>
<keyword evidence="3" id="KW-1185">Reference proteome</keyword>
<evidence type="ECO:0000313" key="3">
    <source>
        <dbReference type="Proteomes" id="UP001234989"/>
    </source>
</evidence>
<name>A0AAF0TL04_SOLVR</name>
<sequence length="78" mass="8818">MHNLTGDHGSSSGRLRPLTISYVFFWLVAREASLTHENLKRRGFHLCSRCCMCGAARENNSHLFLHCPITCPITGKFL</sequence>
<dbReference type="Pfam" id="PF13966">
    <property type="entry name" value="zf-RVT"/>
    <property type="match status" value="1"/>
</dbReference>
<organism evidence="2 3">
    <name type="scientific">Solanum verrucosum</name>
    <dbReference type="NCBI Taxonomy" id="315347"/>
    <lineage>
        <taxon>Eukaryota</taxon>
        <taxon>Viridiplantae</taxon>
        <taxon>Streptophyta</taxon>
        <taxon>Embryophyta</taxon>
        <taxon>Tracheophyta</taxon>
        <taxon>Spermatophyta</taxon>
        <taxon>Magnoliopsida</taxon>
        <taxon>eudicotyledons</taxon>
        <taxon>Gunneridae</taxon>
        <taxon>Pentapetalae</taxon>
        <taxon>asterids</taxon>
        <taxon>lamiids</taxon>
        <taxon>Solanales</taxon>
        <taxon>Solanaceae</taxon>
        <taxon>Solanoideae</taxon>
        <taxon>Solaneae</taxon>
        <taxon>Solanum</taxon>
    </lineage>
</organism>
<evidence type="ECO:0000313" key="2">
    <source>
        <dbReference type="EMBL" id="WMV19358.1"/>
    </source>
</evidence>
<feature type="domain" description="Reverse transcriptase zinc-binding" evidence="1">
    <location>
        <begin position="23"/>
        <end position="71"/>
    </location>
</feature>
<gene>
    <name evidence="2" type="ORF">MTR67_012743</name>
</gene>
<proteinExistence type="predicted"/>
<evidence type="ECO:0000259" key="1">
    <source>
        <dbReference type="Pfam" id="PF13966"/>
    </source>
</evidence>
<accession>A0AAF0TL04</accession>
<dbReference type="AlphaFoldDB" id="A0AAF0TL04"/>
<dbReference type="Proteomes" id="UP001234989">
    <property type="component" value="Chromosome 3"/>
</dbReference>
<protein>
    <recommendedName>
        <fullName evidence="1">Reverse transcriptase zinc-binding domain-containing protein</fullName>
    </recommendedName>
</protein>